<keyword evidence="5" id="KW-1133">Transmembrane helix</keyword>
<evidence type="ECO:0000256" key="3">
    <source>
        <dbReference type="ARBA" id="ARBA00022833"/>
    </source>
</evidence>
<evidence type="ECO:0000313" key="7">
    <source>
        <dbReference type="EMBL" id="CAF9943543.1"/>
    </source>
</evidence>
<dbReference type="AlphaFoldDB" id="A0A8H3J9Z4"/>
<reference evidence="7" key="1">
    <citation type="submission" date="2021-03" db="EMBL/GenBank/DDBJ databases">
        <authorList>
            <person name="Tagirdzhanova G."/>
        </authorList>
    </citation>
    <scope>NUCLEOTIDE SEQUENCE</scope>
</reference>
<accession>A0A8H3J9Z4</accession>
<evidence type="ECO:0000259" key="6">
    <source>
        <dbReference type="PROSITE" id="PS50089"/>
    </source>
</evidence>
<dbReference type="Pfam" id="PF13445">
    <property type="entry name" value="zf-RING_UBOX"/>
    <property type="match status" value="1"/>
</dbReference>
<name>A0A8H3J9Z4_9LECA</name>
<keyword evidence="2 4" id="KW-0863">Zinc-finger</keyword>
<evidence type="ECO:0000256" key="1">
    <source>
        <dbReference type="ARBA" id="ARBA00022723"/>
    </source>
</evidence>
<dbReference type="InterPro" id="IPR027370">
    <property type="entry name" value="Znf-RING_euk"/>
</dbReference>
<comment type="caution">
    <text evidence="7">The sequence shown here is derived from an EMBL/GenBank/DDBJ whole genome shotgun (WGS) entry which is preliminary data.</text>
</comment>
<keyword evidence="1" id="KW-0479">Metal-binding</keyword>
<evidence type="ECO:0000256" key="5">
    <source>
        <dbReference type="SAM" id="Phobius"/>
    </source>
</evidence>
<dbReference type="InterPro" id="IPR013083">
    <property type="entry name" value="Znf_RING/FYVE/PHD"/>
</dbReference>
<dbReference type="InterPro" id="IPR001841">
    <property type="entry name" value="Znf_RING"/>
</dbReference>
<dbReference type="OrthoDB" id="8062037at2759"/>
<sequence>MAVHLKALLETTQLLQPNDVEDQTCPVCFENYLQEPSREFPRRLPCGHVIGTECLLLWASSQTHAISINCPWCTHPIVQSIDAKYLKMVISAYVETALEQISVQFERAIAAVEHGLTEDPPDLVTTAILLALPGMYFDTVLAWLPMELLLFCVRIANERRLVTLPRLGAALMALGLCVGTVFDRNLGVTLLRYGKVPFDAAIVRFCSDHPRLVSGLTLVLIVAEAVLKLPAVGMLAVEAAGYLVGCLVLYVLTRMMA</sequence>
<dbReference type="EMBL" id="CAJPDR010001094">
    <property type="protein sequence ID" value="CAF9943543.1"/>
    <property type="molecule type" value="Genomic_DNA"/>
</dbReference>
<dbReference type="Gene3D" id="3.30.40.10">
    <property type="entry name" value="Zinc/RING finger domain, C3HC4 (zinc finger)"/>
    <property type="match status" value="1"/>
</dbReference>
<keyword evidence="8" id="KW-1185">Reference proteome</keyword>
<feature type="domain" description="RING-type" evidence="6">
    <location>
        <begin position="25"/>
        <end position="74"/>
    </location>
</feature>
<evidence type="ECO:0000313" key="8">
    <source>
        <dbReference type="Proteomes" id="UP000664203"/>
    </source>
</evidence>
<keyword evidence="5" id="KW-0472">Membrane</keyword>
<dbReference type="SMART" id="SM00184">
    <property type="entry name" value="RING"/>
    <property type="match status" value="1"/>
</dbReference>
<proteinExistence type="predicted"/>
<dbReference type="GO" id="GO:0008270">
    <property type="term" value="F:zinc ion binding"/>
    <property type="evidence" value="ECO:0007669"/>
    <property type="project" value="UniProtKB-KW"/>
</dbReference>
<organism evidence="7 8">
    <name type="scientific">Alectoria fallacina</name>
    <dbReference type="NCBI Taxonomy" id="1903189"/>
    <lineage>
        <taxon>Eukaryota</taxon>
        <taxon>Fungi</taxon>
        <taxon>Dikarya</taxon>
        <taxon>Ascomycota</taxon>
        <taxon>Pezizomycotina</taxon>
        <taxon>Lecanoromycetes</taxon>
        <taxon>OSLEUM clade</taxon>
        <taxon>Lecanoromycetidae</taxon>
        <taxon>Lecanorales</taxon>
        <taxon>Lecanorineae</taxon>
        <taxon>Parmeliaceae</taxon>
        <taxon>Alectoria</taxon>
    </lineage>
</organism>
<evidence type="ECO:0000256" key="2">
    <source>
        <dbReference type="ARBA" id="ARBA00022771"/>
    </source>
</evidence>
<gene>
    <name evidence="7" type="ORF">ALECFALPRED_000594</name>
</gene>
<keyword evidence="3" id="KW-0862">Zinc</keyword>
<dbReference type="Proteomes" id="UP000664203">
    <property type="component" value="Unassembled WGS sequence"/>
</dbReference>
<keyword evidence="5" id="KW-0812">Transmembrane</keyword>
<evidence type="ECO:0000256" key="4">
    <source>
        <dbReference type="PROSITE-ProRule" id="PRU00175"/>
    </source>
</evidence>
<feature type="transmembrane region" description="Helical" evidence="5">
    <location>
        <begin position="231"/>
        <end position="252"/>
    </location>
</feature>
<dbReference type="PROSITE" id="PS50089">
    <property type="entry name" value="ZF_RING_2"/>
    <property type="match status" value="1"/>
</dbReference>
<protein>
    <recommendedName>
        <fullName evidence="6">RING-type domain-containing protein</fullName>
    </recommendedName>
</protein>
<dbReference type="SUPFAM" id="SSF57850">
    <property type="entry name" value="RING/U-box"/>
    <property type="match status" value="1"/>
</dbReference>